<dbReference type="AlphaFoldDB" id="A0A2X0PM30"/>
<keyword evidence="2" id="KW-1185">Reference proteome</keyword>
<gene>
    <name evidence="1" type="primary">BQ5605_C026g10203</name>
    <name evidence="1" type="ORF">BQ5605_C026G10203</name>
</gene>
<name>A0A2X0PM30_9BASI</name>
<evidence type="ECO:0000313" key="1">
    <source>
        <dbReference type="EMBL" id="SGZ27838.1"/>
    </source>
</evidence>
<evidence type="ECO:0000313" key="2">
    <source>
        <dbReference type="Proteomes" id="UP000249464"/>
    </source>
</evidence>
<dbReference type="EMBL" id="FQNC01000088">
    <property type="protein sequence ID" value="SGZ27838.1"/>
    <property type="molecule type" value="Genomic_DNA"/>
</dbReference>
<accession>A0A2X0PM30</accession>
<protein>
    <submittedName>
        <fullName evidence="1">BQ5605_C026g10203 protein</fullName>
    </submittedName>
</protein>
<organism evidence="1 2">
    <name type="scientific">Microbotryum silenes-dioicae</name>
    <dbReference type="NCBI Taxonomy" id="796604"/>
    <lineage>
        <taxon>Eukaryota</taxon>
        <taxon>Fungi</taxon>
        <taxon>Dikarya</taxon>
        <taxon>Basidiomycota</taxon>
        <taxon>Pucciniomycotina</taxon>
        <taxon>Microbotryomycetes</taxon>
        <taxon>Microbotryales</taxon>
        <taxon>Microbotryaceae</taxon>
        <taxon>Microbotryum</taxon>
    </lineage>
</organism>
<dbReference type="Proteomes" id="UP000249464">
    <property type="component" value="Unassembled WGS sequence"/>
</dbReference>
<reference evidence="1 2" key="1">
    <citation type="submission" date="2016-11" db="EMBL/GenBank/DDBJ databases">
        <authorList>
            <person name="Jaros S."/>
            <person name="Januszkiewicz K."/>
            <person name="Wedrychowicz H."/>
        </authorList>
    </citation>
    <scope>NUCLEOTIDE SEQUENCE [LARGE SCALE GENOMIC DNA]</scope>
</reference>
<proteinExistence type="predicted"/>
<sequence>MMQASTICAGNDLVITGRNCFGSHVMSQSNWSVSHDALRLAFERLAHTCQHDGQSTKPSC</sequence>